<dbReference type="GO" id="GO:0044423">
    <property type="term" value="C:virion component"/>
    <property type="evidence" value="ECO:0007669"/>
    <property type="project" value="UniProtKB-KW"/>
</dbReference>
<proteinExistence type="predicted"/>
<feature type="domain" description="Zinc finger C2HC baculovirus (BV)-type profile" evidence="13">
    <location>
        <begin position="150"/>
        <end position="199"/>
    </location>
</feature>
<keyword evidence="9" id="KW-1015">Disulfide bond</keyword>
<dbReference type="GO" id="GO:0005576">
    <property type="term" value="C:extracellular region"/>
    <property type="evidence" value="ECO:0007669"/>
    <property type="project" value="InterPro"/>
</dbReference>
<dbReference type="EMBL" id="MN342245">
    <property type="protein sequence ID" value="QHN73928.1"/>
    <property type="molecule type" value="Genomic_DNA"/>
</dbReference>
<evidence type="ECO:0000256" key="10">
    <source>
        <dbReference type="ARBA" id="ARBA00023180"/>
    </source>
</evidence>
<evidence type="ECO:0000256" key="1">
    <source>
        <dbReference type="ARBA" id="ARBA00004328"/>
    </source>
</evidence>
<dbReference type="GO" id="GO:0008270">
    <property type="term" value="F:zinc ion binding"/>
    <property type="evidence" value="ECO:0007669"/>
    <property type="project" value="UniProtKB-KW"/>
</dbReference>
<evidence type="ECO:0000256" key="6">
    <source>
        <dbReference type="ARBA" id="ARBA00022771"/>
    </source>
</evidence>
<comment type="subcellular location">
    <subcellularLocation>
        <location evidence="1">Virion</location>
    </subcellularLocation>
</comment>
<dbReference type="Pfam" id="PF08475">
    <property type="entry name" value="Baculo_VP91_N"/>
    <property type="match status" value="1"/>
</dbReference>
<feature type="domain" description="Chitin-binding type-2" evidence="12">
    <location>
        <begin position="226"/>
        <end position="286"/>
    </location>
</feature>
<keyword evidence="10" id="KW-0325">Glycoprotein</keyword>
<dbReference type="PROSITE" id="PS50940">
    <property type="entry name" value="CHIT_BIND_II"/>
    <property type="match status" value="1"/>
</dbReference>
<evidence type="ECO:0000256" key="5">
    <source>
        <dbReference type="ARBA" id="ARBA00022737"/>
    </source>
</evidence>
<keyword evidence="8" id="KW-0946">Virion</keyword>
<dbReference type="InterPro" id="IPR036508">
    <property type="entry name" value="Chitin-bd_dom_sf"/>
</dbReference>
<sequence length="861" mass="97923">MSTVPLLFVVIMMLILFSIIYLSIRNDFNENEFENRLTVLTEWMKRNNADMPTPETLSYVSAVNGDLYTLTEFYTNNMRTSRVTVHDDTVEIFDFINQQIIKLSTDPRDSGPRVLPDPEDANGFLARGDDGWMRVSCPTRERFDVGVLKCVPIPPCENLPSGLYPMNESMIDELVLNHRVYKENDFEKISYHPTLYLRCSENRSHSIHECPEGHLFNASERRCEMINPCVDRPDGFILSGDQFYADLDVQQYAICTNEEIAIESCPNGAVFDKTLLTCIFLHPCAMHGTNHTYITDDLAPNQFYRCISNSASEVVTCPIVRRFVDGQYECQGDVQCLNVENGGNGSTLKEFSNAVASFYTGKVVCDNYNVITDVTCDWSNQLENFHFRNLYAVDENLTIPTRMFSERADSCVDFDKNLMIENRSTFAIVPTFLALNDYKILPKFSYYGVTSQLDGLLIADATDEMPSRTVVYPDTTTGPYFVDPYTGKEIFCAGEGREILFDVMKSFTRVNLCDENDRLIQSRNQSYYRPLRNDTVQTIDHSIGDLNSTLNTEMFITKTFDVSCTPESIGQKIFTLLHRYTTKRSKYTTLNSKYTTHVEKSGVNMEKIEKHDEKVEIYSANTHFDFVKFDPVYETSVDFDNPEDHVKSLFNPFEIGGANVAPFNTLEIGGAVTDDDDDETDIETDDGVGTDIETDDGVGDSDILVDASQEYVYTIMYGMPLYRLTNFNYAKYGPHLMEAWRSMRQNVSVHPDCANASGLIHAINSYAYLGNGIGCRCVMFEEGIRIDRVSNPLEFENLELQSNDAVKYNIMFNKIGDKYMICPNGLTDDGQDCVANPDTIITYIEDFQRDDLTMTETFPPF</sequence>
<dbReference type="GO" id="GO:0008061">
    <property type="term" value="F:chitin binding"/>
    <property type="evidence" value="ECO:0007669"/>
    <property type="project" value="UniProtKB-KW"/>
</dbReference>
<dbReference type="SMART" id="SM00494">
    <property type="entry name" value="ChtBD2"/>
    <property type="match status" value="1"/>
</dbReference>
<evidence type="ECO:0000256" key="9">
    <source>
        <dbReference type="ARBA" id="ARBA00023157"/>
    </source>
</evidence>
<name>A0A6B9UYL8_NPVST</name>
<protein>
    <submittedName>
        <fullName evidence="14">Vp91 capsid</fullName>
    </submittedName>
</protein>
<accession>A0A6B9UYL8</accession>
<evidence type="ECO:0000256" key="4">
    <source>
        <dbReference type="ARBA" id="ARBA00022729"/>
    </source>
</evidence>
<feature type="transmembrane region" description="Helical" evidence="11">
    <location>
        <begin position="6"/>
        <end position="24"/>
    </location>
</feature>
<evidence type="ECO:0000256" key="8">
    <source>
        <dbReference type="ARBA" id="ARBA00022844"/>
    </source>
</evidence>
<dbReference type="Pfam" id="PF01607">
    <property type="entry name" value="CBM_14"/>
    <property type="match status" value="1"/>
</dbReference>
<keyword evidence="3" id="KW-0479">Metal-binding</keyword>
<reference evidence="14" key="1">
    <citation type="journal article" date="2019" name="Viruses">
        <title>Identification of Loci Associated with Enhanced Virulence in Spodoptera litura Nucleopolyhedrovirus Isolates Using Deep Sequencing.</title>
        <authorList>
            <person name="Zwart M.P."/>
            <person name="Ali G."/>
            <person name="Strien E.A.V."/>
            <person name="Schijlen E.G.W.M."/>
            <person name="Wang M."/>
            <person name="Werf W.V."/>
            <person name="Vlak J.M."/>
        </authorList>
    </citation>
    <scope>NUCLEOTIDE SEQUENCE</scope>
    <source>
        <strain evidence="14">G2</strain>
    </source>
</reference>
<keyword evidence="11" id="KW-1133">Transmembrane helix</keyword>
<keyword evidence="5" id="KW-0677">Repeat</keyword>
<dbReference type="InterPro" id="IPR002557">
    <property type="entry name" value="Chitin-bd_dom"/>
</dbReference>
<evidence type="ECO:0000259" key="13">
    <source>
        <dbReference type="PROSITE" id="PS51807"/>
    </source>
</evidence>
<keyword evidence="11" id="KW-0812">Transmembrane</keyword>
<evidence type="ECO:0000256" key="2">
    <source>
        <dbReference type="ARBA" id="ARBA00022669"/>
    </source>
</evidence>
<keyword evidence="11" id="KW-0472">Membrane</keyword>
<organismHost>
    <name type="scientific">Lepidoptera</name>
    <name type="common">moths &amp; butterflies</name>
    <dbReference type="NCBI Taxonomy" id="7088"/>
</organismHost>
<evidence type="ECO:0000256" key="11">
    <source>
        <dbReference type="SAM" id="Phobius"/>
    </source>
</evidence>
<organism evidence="14">
    <name type="scientific">Spodoptera litura multicapsid nucleopolyhedrovirus</name>
    <name type="common">SpltMNPV</name>
    <dbReference type="NCBI Taxonomy" id="46242"/>
    <lineage>
        <taxon>Viruses</taxon>
        <taxon>Viruses incertae sedis</taxon>
        <taxon>Naldaviricetes</taxon>
        <taxon>Lefavirales</taxon>
        <taxon>Baculoviridae</taxon>
        <taxon>Alphabaculovirus</taxon>
        <taxon>Alphabaculovirus spliturae</taxon>
    </lineage>
</organism>
<keyword evidence="4" id="KW-0732">Signal</keyword>
<keyword evidence="6" id="KW-0863">Zinc-finger</keyword>
<dbReference type="SUPFAM" id="SSF57625">
    <property type="entry name" value="Invertebrate chitin-binding proteins"/>
    <property type="match status" value="1"/>
</dbReference>
<evidence type="ECO:0000256" key="3">
    <source>
        <dbReference type="ARBA" id="ARBA00022723"/>
    </source>
</evidence>
<keyword evidence="7" id="KW-0862">Zinc</keyword>
<evidence type="ECO:0000259" key="12">
    <source>
        <dbReference type="PROSITE" id="PS50940"/>
    </source>
</evidence>
<dbReference type="PROSITE" id="PS51807">
    <property type="entry name" value="ZF_C2HC_BV"/>
    <property type="match status" value="1"/>
</dbReference>
<keyword evidence="2" id="KW-0147">Chitin-binding</keyword>
<evidence type="ECO:0000256" key="7">
    <source>
        <dbReference type="ARBA" id="ARBA00022833"/>
    </source>
</evidence>
<evidence type="ECO:0000313" key="14">
    <source>
        <dbReference type="EMBL" id="QHN73928.1"/>
    </source>
</evidence>
<dbReference type="InterPro" id="IPR013682">
    <property type="entry name" value="BaculoV_Vp91_N"/>
</dbReference>
<gene>
    <name evidence="14" type="primary">ORF79</name>
</gene>